<keyword evidence="3" id="KW-0408">Iron</keyword>
<keyword evidence="3" id="KW-0410">Iron transport</keyword>
<feature type="transmembrane region" description="Helical" evidence="7">
    <location>
        <begin position="290"/>
        <end position="312"/>
    </location>
</feature>
<keyword evidence="9" id="KW-1185">Reference proteome</keyword>
<dbReference type="PANTHER" id="PTHR31632">
    <property type="entry name" value="IRON TRANSPORTER FTH1"/>
    <property type="match status" value="1"/>
</dbReference>
<feature type="transmembrane region" description="Helical" evidence="7">
    <location>
        <begin position="51"/>
        <end position="74"/>
    </location>
</feature>
<keyword evidence="3" id="KW-0406">Ion transport</keyword>
<dbReference type="GeneID" id="27325178"/>
<gene>
    <name evidence="8" type="ORF">PV10_07333</name>
</gene>
<dbReference type="RefSeq" id="XP_016221555.1">
    <property type="nucleotide sequence ID" value="XM_016372223.1"/>
</dbReference>
<evidence type="ECO:0000256" key="1">
    <source>
        <dbReference type="ARBA" id="ARBA00004141"/>
    </source>
</evidence>
<evidence type="ECO:0000313" key="9">
    <source>
        <dbReference type="Proteomes" id="UP000054302"/>
    </source>
</evidence>
<sequence>MLSYFDLPVFFVVFRETLETAIVVSVLLAVLKQSLVQKDHEGLRTRLNRQVWLGAAGGLAVCMILGAGFVGVFLSIGVDRWSDSEYIWEGVLGIIASIIMTIMGKSMLRLSMTRGKWQAKFDNRLTRSASGQKSAGNVWTRWYQQYEFLVLPFVTILREGIEGIMFVAGVSVGASATSIILGAITGMAAGCLVGYLIYQGAATTSLKLFLTITTCFLYHVAAGLFSRAIWFFEADAWNKVTGGDAAENGSGPGSYDIRRSVWHVNCCNPELNGGGWWGVFNSLLGWQNSATYGSVISYNLYWYTVIVGLFWLRYKEVKAK</sequence>
<dbReference type="GO" id="GO:0033573">
    <property type="term" value="C:high-affinity iron permease complex"/>
    <property type="evidence" value="ECO:0007669"/>
    <property type="project" value="InterPro"/>
</dbReference>
<organism evidence="8 9">
    <name type="scientific">Exophiala mesophila</name>
    <name type="common">Black yeast-like fungus</name>
    <dbReference type="NCBI Taxonomy" id="212818"/>
    <lineage>
        <taxon>Eukaryota</taxon>
        <taxon>Fungi</taxon>
        <taxon>Dikarya</taxon>
        <taxon>Ascomycota</taxon>
        <taxon>Pezizomycotina</taxon>
        <taxon>Eurotiomycetes</taxon>
        <taxon>Chaetothyriomycetidae</taxon>
        <taxon>Chaetothyriales</taxon>
        <taxon>Herpotrichiellaceae</taxon>
        <taxon>Exophiala</taxon>
    </lineage>
</organism>
<dbReference type="STRING" id="212818.A0A0D1XPG4"/>
<comment type="similarity">
    <text evidence="2">Belongs to the oxidase-dependent Fe transporter (OFeT) (TC 9.A.10.1) family.</text>
</comment>
<name>A0A0D1XPG4_EXOME</name>
<dbReference type="InterPro" id="IPR004923">
    <property type="entry name" value="FTR1/Fip1/EfeU"/>
</dbReference>
<feature type="transmembrane region" description="Helical" evidence="7">
    <location>
        <begin position="148"/>
        <end position="170"/>
    </location>
</feature>
<evidence type="ECO:0000256" key="5">
    <source>
        <dbReference type="ARBA" id="ARBA00022989"/>
    </source>
</evidence>
<feature type="transmembrane region" description="Helical" evidence="7">
    <location>
        <begin position="12"/>
        <end position="31"/>
    </location>
</feature>
<evidence type="ECO:0000256" key="6">
    <source>
        <dbReference type="ARBA" id="ARBA00023136"/>
    </source>
</evidence>
<dbReference type="GO" id="GO:0015093">
    <property type="term" value="F:ferrous iron transmembrane transporter activity"/>
    <property type="evidence" value="ECO:0007669"/>
    <property type="project" value="TreeGrafter"/>
</dbReference>
<proteinExistence type="inferred from homology"/>
<protein>
    <recommendedName>
        <fullName evidence="10">Plasma membrane iron permease</fullName>
    </recommendedName>
</protein>
<dbReference type="PANTHER" id="PTHR31632:SF2">
    <property type="entry name" value="PLASMA MEMBRANE IRON PERMEASE"/>
    <property type="match status" value="1"/>
</dbReference>
<feature type="transmembrane region" description="Helical" evidence="7">
    <location>
        <begin position="86"/>
        <end position="104"/>
    </location>
</feature>
<keyword evidence="4 7" id="KW-0812">Transmembrane</keyword>
<keyword evidence="6 7" id="KW-0472">Membrane</keyword>
<evidence type="ECO:0000313" key="8">
    <source>
        <dbReference type="EMBL" id="KIV89981.1"/>
    </source>
</evidence>
<evidence type="ECO:0000256" key="3">
    <source>
        <dbReference type="ARBA" id="ARBA00022496"/>
    </source>
</evidence>
<feature type="transmembrane region" description="Helical" evidence="7">
    <location>
        <begin position="209"/>
        <end position="232"/>
    </location>
</feature>
<dbReference type="OMA" id="MEDKWRA"/>
<dbReference type="HOGENOM" id="CLU_046738_0_1_1"/>
<evidence type="ECO:0000256" key="7">
    <source>
        <dbReference type="SAM" id="Phobius"/>
    </source>
</evidence>
<comment type="subcellular location">
    <subcellularLocation>
        <location evidence="1">Membrane</location>
        <topology evidence="1">Multi-pass membrane protein</topology>
    </subcellularLocation>
</comment>
<dbReference type="Proteomes" id="UP000054302">
    <property type="component" value="Unassembled WGS sequence"/>
</dbReference>
<dbReference type="EMBL" id="KN847524">
    <property type="protein sequence ID" value="KIV89981.1"/>
    <property type="molecule type" value="Genomic_DNA"/>
</dbReference>
<feature type="transmembrane region" description="Helical" evidence="7">
    <location>
        <begin position="176"/>
        <end position="197"/>
    </location>
</feature>
<dbReference type="VEuPathDB" id="FungiDB:PV10_07333"/>
<evidence type="ECO:0008006" key="10">
    <source>
        <dbReference type="Google" id="ProtNLM"/>
    </source>
</evidence>
<dbReference type="Pfam" id="PF03239">
    <property type="entry name" value="FTR1"/>
    <property type="match status" value="1"/>
</dbReference>
<dbReference type="AlphaFoldDB" id="A0A0D1XPG4"/>
<keyword evidence="3" id="KW-0813">Transport</keyword>
<evidence type="ECO:0000256" key="2">
    <source>
        <dbReference type="ARBA" id="ARBA00008333"/>
    </source>
</evidence>
<evidence type="ECO:0000256" key="4">
    <source>
        <dbReference type="ARBA" id="ARBA00022692"/>
    </source>
</evidence>
<accession>A0A0D1XPG4</accession>
<keyword evidence="5 7" id="KW-1133">Transmembrane helix</keyword>
<reference evidence="8 9" key="1">
    <citation type="submission" date="2015-01" db="EMBL/GenBank/DDBJ databases">
        <title>The Genome Sequence of Exophiala mesophila CBS40295.</title>
        <authorList>
            <consortium name="The Broad Institute Genomics Platform"/>
            <person name="Cuomo C."/>
            <person name="de Hoog S."/>
            <person name="Gorbushina A."/>
            <person name="Stielow B."/>
            <person name="Teixiera M."/>
            <person name="Abouelleil A."/>
            <person name="Chapman S.B."/>
            <person name="Priest M."/>
            <person name="Young S.K."/>
            <person name="Wortman J."/>
            <person name="Nusbaum C."/>
            <person name="Birren B."/>
        </authorList>
    </citation>
    <scope>NUCLEOTIDE SEQUENCE [LARGE SCALE GENOMIC DNA]</scope>
    <source>
        <strain evidence="8 9">CBS 40295</strain>
    </source>
</reference>